<evidence type="ECO:0000256" key="1">
    <source>
        <dbReference type="ARBA" id="ARBA00023015"/>
    </source>
</evidence>
<dbReference type="InterPro" id="IPR000524">
    <property type="entry name" value="Tscrpt_reg_HTH_GntR"/>
</dbReference>
<accession>X1H7A6</accession>
<dbReference type="PROSITE" id="PS50949">
    <property type="entry name" value="HTH_GNTR"/>
    <property type="match status" value="1"/>
</dbReference>
<evidence type="ECO:0000256" key="2">
    <source>
        <dbReference type="ARBA" id="ARBA00023125"/>
    </source>
</evidence>
<dbReference type="EMBL" id="BARU01028044">
    <property type="protein sequence ID" value="GAH66061.1"/>
    <property type="molecule type" value="Genomic_DNA"/>
</dbReference>
<keyword evidence="3" id="KW-0804">Transcription</keyword>
<dbReference type="InterPro" id="IPR036388">
    <property type="entry name" value="WH-like_DNA-bd_sf"/>
</dbReference>
<name>X1H7A6_9ZZZZ</name>
<evidence type="ECO:0000313" key="5">
    <source>
        <dbReference type="EMBL" id="GAH66061.1"/>
    </source>
</evidence>
<reference evidence="5" key="1">
    <citation type="journal article" date="2014" name="Front. Microbiol.">
        <title>High frequency of phylogenetically diverse reductive dehalogenase-homologous genes in deep subseafloor sedimentary metagenomes.</title>
        <authorList>
            <person name="Kawai M."/>
            <person name="Futagami T."/>
            <person name="Toyoda A."/>
            <person name="Takaki Y."/>
            <person name="Nishi S."/>
            <person name="Hori S."/>
            <person name="Arai W."/>
            <person name="Tsubouchi T."/>
            <person name="Morono Y."/>
            <person name="Uchiyama I."/>
            <person name="Ito T."/>
            <person name="Fujiyama A."/>
            <person name="Inagaki F."/>
            <person name="Takami H."/>
        </authorList>
    </citation>
    <scope>NUCLEOTIDE SEQUENCE</scope>
    <source>
        <strain evidence="5">Expedition CK06-06</strain>
    </source>
</reference>
<dbReference type="GO" id="GO:0003677">
    <property type="term" value="F:DNA binding"/>
    <property type="evidence" value="ECO:0007669"/>
    <property type="project" value="UniProtKB-KW"/>
</dbReference>
<dbReference type="AlphaFoldDB" id="X1H7A6"/>
<dbReference type="InterPro" id="IPR036390">
    <property type="entry name" value="WH_DNA-bd_sf"/>
</dbReference>
<dbReference type="Gene3D" id="1.10.10.10">
    <property type="entry name" value="Winged helix-like DNA-binding domain superfamily/Winged helix DNA-binding domain"/>
    <property type="match status" value="1"/>
</dbReference>
<dbReference type="PANTHER" id="PTHR38445">
    <property type="entry name" value="HTH-TYPE TRANSCRIPTIONAL REPRESSOR YTRA"/>
    <property type="match status" value="1"/>
</dbReference>
<gene>
    <name evidence="5" type="ORF">S03H2_44814</name>
</gene>
<evidence type="ECO:0000256" key="3">
    <source>
        <dbReference type="ARBA" id="ARBA00023163"/>
    </source>
</evidence>
<keyword evidence="1" id="KW-0805">Transcription regulation</keyword>
<dbReference type="GO" id="GO:0003700">
    <property type="term" value="F:DNA-binding transcription factor activity"/>
    <property type="evidence" value="ECO:0007669"/>
    <property type="project" value="InterPro"/>
</dbReference>
<dbReference type="SUPFAM" id="SSF46785">
    <property type="entry name" value="Winged helix' DNA-binding domain"/>
    <property type="match status" value="1"/>
</dbReference>
<keyword evidence="2" id="KW-0238">DNA-binding</keyword>
<feature type="domain" description="HTH gntR-type" evidence="4">
    <location>
        <begin position="1"/>
        <end position="62"/>
    </location>
</feature>
<dbReference type="Pfam" id="PF00392">
    <property type="entry name" value="GntR"/>
    <property type="match status" value="1"/>
</dbReference>
<organism evidence="5">
    <name type="scientific">marine sediment metagenome</name>
    <dbReference type="NCBI Taxonomy" id="412755"/>
    <lineage>
        <taxon>unclassified sequences</taxon>
        <taxon>metagenomes</taxon>
        <taxon>ecological metagenomes</taxon>
    </lineage>
</organism>
<dbReference type="PANTHER" id="PTHR38445:SF10">
    <property type="entry name" value="GNTR-FAMILY TRANSCRIPTIONAL REGULATOR"/>
    <property type="match status" value="1"/>
</dbReference>
<protein>
    <recommendedName>
        <fullName evidence="4">HTH gntR-type domain-containing protein</fullName>
    </recommendedName>
</protein>
<comment type="caution">
    <text evidence="5">The sequence shown here is derived from an EMBL/GenBank/DDBJ whole genome shotgun (WGS) entry which is preliminary data.</text>
</comment>
<dbReference type="SMART" id="SM00345">
    <property type="entry name" value="HTH_GNTR"/>
    <property type="match status" value="1"/>
</dbReference>
<proteinExistence type="predicted"/>
<sequence length="72" mass="7957">MDIIIQGIREKHLRKGDKLPSVNAISRELSVAHGTVLKAYEGLKKQGLINSQQGKAFYIANENIGNTLKLIL</sequence>
<evidence type="ECO:0000259" key="4">
    <source>
        <dbReference type="PROSITE" id="PS50949"/>
    </source>
</evidence>